<dbReference type="AlphaFoldDB" id="A0A0E9U493"/>
<protein>
    <submittedName>
        <fullName evidence="1">Uncharacterized protein</fullName>
    </submittedName>
</protein>
<reference evidence="1" key="2">
    <citation type="journal article" date="2015" name="Fish Shellfish Immunol.">
        <title>Early steps in the European eel (Anguilla anguilla)-Vibrio vulnificus interaction in the gills: Role of the RtxA13 toxin.</title>
        <authorList>
            <person name="Callol A."/>
            <person name="Pajuelo D."/>
            <person name="Ebbesson L."/>
            <person name="Teles M."/>
            <person name="MacKenzie S."/>
            <person name="Amaro C."/>
        </authorList>
    </citation>
    <scope>NUCLEOTIDE SEQUENCE</scope>
</reference>
<organism evidence="1">
    <name type="scientific">Anguilla anguilla</name>
    <name type="common">European freshwater eel</name>
    <name type="synonym">Muraena anguilla</name>
    <dbReference type="NCBI Taxonomy" id="7936"/>
    <lineage>
        <taxon>Eukaryota</taxon>
        <taxon>Metazoa</taxon>
        <taxon>Chordata</taxon>
        <taxon>Craniata</taxon>
        <taxon>Vertebrata</taxon>
        <taxon>Euteleostomi</taxon>
        <taxon>Actinopterygii</taxon>
        <taxon>Neopterygii</taxon>
        <taxon>Teleostei</taxon>
        <taxon>Anguilliformes</taxon>
        <taxon>Anguillidae</taxon>
        <taxon>Anguilla</taxon>
    </lineage>
</organism>
<reference evidence="1" key="1">
    <citation type="submission" date="2014-11" db="EMBL/GenBank/DDBJ databases">
        <authorList>
            <person name="Amaro Gonzalez C."/>
        </authorList>
    </citation>
    <scope>NUCLEOTIDE SEQUENCE</scope>
</reference>
<dbReference type="EMBL" id="GBXM01048824">
    <property type="protein sequence ID" value="JAH59753.1"/>
    <property type="molecule type" value="Transcribed_RNA"/>
</dbReference>
<evidence type="ECO:0000313" key="1">
    <source>
        <dbReference type="EMBL" id="JAH59753.1"/>
    </source>
</evidence>
<proteinExistence type="predicted"/>
<sequence length="42" mass="4715">MQEMKCLTLKTSWGRPADSPIERSCTSCVLSSEALLWRAVET</sequence>
<name>A0A0E9U493_ANGAN</name>
<accession>A0A0E9U493</accession>